<evidence type="ECO:0000313" key="9">
    <source>
        <dbReference type="Proteomes" id="UP000233414"/>
    </source>
</evidence>
<evidence type="ECO:0000313" key="8">
    <source>
        <dbReference type="EMBL" id="PKL72565.1"/>
    </source>
</evidence>
<comment type="subcellular location">
    <subcellularLocation>
        <location evidence="7">Cell membrane</location>
        <topology evidence="7">Single-pass membrane protein</topology>
    </subcellularLocation>
</comment>
<dbReference type="GO" id="GO:0009252">
    <property type="term" value="P:peptidoglycan biosynthetic process"/>
    <property type="evidence" value="ECO:0007669"/>
    <property type="project" value="UniProtKB-UniRule"/>
</dbReference>
<comment type="function">
    <text evidence="7">Functions as a peptidoglycan terminase that cleaves nascent peptidoglycan strands endolytically to terminate their elongation.</text>
</comment>
<keyword evidence="4 7" id="KW-0472">Membrane</keyword>
<comment type="catalytic activity">
    <reaction evidence="7">
        <text>a peptidoglycan chain = a peptidoglycan chain with N-acetyl-1,6-anhydromuramyl-[peptide] at the reducing end + a peptidoglycan chain with N-acetylglucosamine at the non-reducing end.</text>
        <dbReference type="EC" id="4.2.2.29"/>
    </reaction>
</comment>
<dbReference type="Pfam" id="PF02618">
    <property type="entry name" value="YceG"/>
    <property type="match status" value="1"/>
</dbReference>
<dbReference type="PANTHER" id="PTHR30518:SF2">
    <property type="entry name" value="ENDOLYTIC MUREIN TRANSGLYCOSYLASE"/>
    <property type="match status" value="1"/>
</dbReference>
<evidence type="ECO:0000256" key="1">
    <source>
        <dbReference type="ARBA" id="ARBA00022475"/>
    </source>
</evidence>
<dbReference type="Gene3D" id="3.30.1490.480">
    <property type="entry name" value="Endolytic murein transglycosylase"/>
    <property type="match status" value="1"/>
</dbReference>
<name>A0A2N1UNW5_9BACT</name>
<organism evidence="8 9">
    <name type="scientific">Candidatus Kuenenbacteria bacterium HGW-Kuenenbacteria-1</name>
    <dbReference type="NCBI Taxonomy" id="2013812"/>
    <lineage>
        <taxon>Bacteria</taxon>
        <taxon>Candidatus Kueneniibacteriota</taxon>
    </lineage>
</organism>
<accession>A0A2N1UNW5</accession>
<feature type="site" description="Important for catalytic activity" evidence="7">
    <location>
        <position position="256"/>
    </location>
</feature>
<protein>
    <recommendedName>
        <fullName evidence="7">Endolytic murein transglycosylase</fullName>
        <ecNumber evidence="7">4.2.2.29</ecNumber>
    </recommendedName>
    <alternativeName>
        <fullName evidence="7">Peptidoglycan lytic transglycosylase</fullName>
    </alternativeName>
    <alternativeName>
        <fullName evidence="7">Peptidoglycan polymerization terminase</fullName>
    </alternativeName>
</protein>
<dbReference type="HAMAP" id="MF_02065">
    <property type="entry name" value="MltG"/>
    <property type="match status" value="1"/>
</dbReference>
<dbReference type="PANTHER" id="PTHR30518">
    <property type="entry name" value="ENDOLYTIC MUREIN TRANSGLYCOSYLASE"/>
    <property type="match status" value="1"/>
</dbReference>
<dbReference type="Proteomes" id="UP000233414">
    <property type="component" value="Unassembled WGS sequence"/>
</dbReference>
<dbReference type="Gene3D" id="3.30.160.60">
    <property type="entry name" value="Classic Zinc Finger"/>
    <property type="match status" value="1"/>
</dbReference>
<dbReference type="GO" id="GO:0008932">
    <property type="term" value="F:lytic endotransglycosylase activity"/>
    <property type="evidence" value="ECO:0007669"/>
    <property type="project" value="UniProtKB-UniRule"/>
</dbReference>
<dbReference type="EMBL" id="PGYQ01000002">
    <property type="protein sequence ID" value="PKL72565.1"/>
    <property type="molecule type" value="Genomic_DNA"/>
</dbReference>
<feature type="transmembrane region" description="Helical" evidence="7">
    <location>
        <begin position="7"/>
        <end position="27"/>
    </location>
</feature>
<evidence type="ECO:0000256" key="6">
    <source>
        <dbReference type="ARBA" id="ARBA00023316"/>
    </source>
</evidence>
<keyword evidence="2 7" id="KW-0812">Transmembrane</keyword>
<proteinExistence type="inferred from homology"/>
<gene>
    <name evidence="7" type="primary">mltG</name>
    <name evidence="8" type="ORF">CVV26_00955</name>
</gene>
<evidence type="ECO:0000256" key="5">
    <source>
        <dbReference type="ARBA" id="ARBA00023239"/>
    </source>
</evidence>
<dbReference type="NCBIfam" id="TIGR00247">
    <property type="entry name" value="endolytic transglycosylase MltG"/>
    <property type="match status" value="1"/>
</dbReference>
<keyword evidence="5 7" id="KW-0456">Lyase</keyword>
<evidence type="ECO:0000256" key="3">
    <source>
        <dbReference type="ARBA" id="ARBA00022989"/>
    </source>
</evidence>
<keyword evidence="6 7" id="KW-0961">Cell wall biogenesis/degradation</keyword>
<evidence type="ECO:0000256" key="4">
    <source>
        <dbReference type="ARBA" id="ARBA00023136"/>
    </source>
</evidence>
<dbReference type="AlphaFoldDB" id="A0A2N1UNW5"/>
<evidence type="ECO:0000256" key="7">
    <source>
        <dbReference type="HAMAP-Rule" id="MF_02065"/>
    </source>
</evidence>
<dbReference type="InterPro" id="IPR003770">
    <property type="entry name" value="MLTG-like"/>
</dbReference>
<comment type="similarity">
    <text evidence="7">Belongs to the transglycosylase MltG family.</text>
</comment>
<dbReference type="CDD" id="cd08010">
    <property type="entry name" value="MltG_like"/>
    <property type="match status" value="1"/>
</dbReference>
<dbReference type="GO" id="GO:0005886">
    <property type="term" value="C:plasma membrane"/>
    <property type="evidence" value="ECO:0007669"/>
    <property type="project" value="UniProtKB-SubCell"/>
</dbReference>
<comment type="caution">
    <text evidence="8">The sequence shown here is derived from an EMBL/GenBank/DDBJ whole genome shotgun (WGS) entry which is preliminary data.</text>
</comment>
<sequence>MQFVKVLIILIIVILLIIGIGLGNYYYQISTSVAIKALPKEFVIKKGEGVNEISQNLKDQKLIRSMWDFEVYIWQKKLGKKFQAGNYLLSSQMNIKKIVQILISGQIIPNQTTIKIIEGWNYKEIAKYLKNIFSTDKNTDSLIWEEFFFTEIYDSSWLKKYSFLADNPFLNENNRNFSKLIELRTLKNYPFAVIPLEGYLFPDTYQIYKDASEYDIIKKMLDNFDKKLSSQMREDIKKQNKTIFEIITLASIIEKEVPNNNDRKIVAGIFYKRLKEGMRLESCATINYILGNDKKQLSFEDTRVESPYNTYLNKGLPSGPISNPGLSAINAAIYPQETDYLFFLSKPTGETVFSKTLKEHNQNKRKWLKKL</sequence>
<keyword evidence="3 7" id="KW-1133">Transmembrane helix</keyword>
<dbReference type="GO" id="GO:0071555">
    <property type="term" value="P:cell wall organization"/>
    <property type="evidence" value="ECO:0007669"/>
    <property type="project" value="UniProtKB-KW"/>
</dbReference>
<keyword evidence="1 7" id="KW-1003">Cell membrane</keyword>
<evidence type="ECO:0000256" key="2">
    <source>
        <dbReference type="ARBA" id="ARBA00022692"/>
    </source>
</evidence>
<dbReference type="EC" id="4.2.2.29" evidence="7"/>
<reference evidence="8 9" key="1">
    <citation type="journal article" date="2017" name="ISME J.">
        <title>Potential for microbial H2 and metal transformations associated with novel bacteria and archaea in deep terrestrial subsurface sediments.</title>
        <authorList>
            <person name="Hernsdorf A.W."/>
            <person name="Amano Y."/>
            <person name="Miyakawa K."/>
            <person name="Ise K."/>
            <person name="Suzuki Y."/>
            <person name="Anantharaman K."/>
            <person name="Probst A."/>
            <person name="Burstein D."/>
            <person name="Thomas B.C."/>
            <person name="Banfield J.F."/>
        </authorList>
    </citation>
    <scope>NUCLEOTIDE SEQUENCE [LARGE SCALE GENOMIC DNA]</scope>
    <source>
        <strain evidence="8">HGW-Kuenenbacteria-1</strain>
    </source>
</reference>